<dbReference type="EMBL" id="JAOYFB010000001">
    <property type="protein sequence ID" value="KAK4002552.1"/>
    <property type="molecule type" value="Genomic_DNA"/>
</dbReference>
<accession>A0ABQ9YPJ7</accession>
<evidence type="ECO:0000313" key="1">
    <source>
        <dbReference type="EMBL" id="KAK4002552.1"/>
    </source>
</evidence>
<dbReference type="Proteomes" id="UP001234178">
    <property type="component" value="Unassembled WGS sequence"/>
</dbReference>
<comment type="caution">
    <text evidence="1">The sequence shown here is derived from an EMBL/GenBank/DDBJ whole genome shotgun (WGS) entry which is preliminary data.</text>
</comment>
<gene>
    <name evidence="1" type="ORF">OUZ56_004372</name>
</gene>
<name>A0ABQ9YPJ7_9CRUS</name>
<protein>
    <submittedName>
        <fullName evidence="1">Uncharacterized protein</fullName>
    </submittedName>
</protein>
<sequence>MEHPPFCYPHGPFQAYNQLSFPSLGNLWARVSSNSGWTVGTWIQKHLAQEQIISSSVSPF</sequence>
<proteinExistence type="predicted"/>
<evidence type="ECO:0000313" key="2">
    <source>
        <dbReference type="Proteomes" id="UP001234178"/>
    </source>
</evidence>
<reference evidence="1 2" key="1">
    <citation type="journal article" date="2023" name="Nucleic Acids Res.">
        <title>The hologenome of Daphnia magna reveals possible DNA methylation and microbiome-mediated evolution of the host genome.</title>
        <authorList>
            <person name="Chaturvedi A."/>
            <person name="Li X."/>
            <person name="Dhandapani V."/>
            <person name="Marshall H."/>
            <person name="Kissane S."/>
            <person name="Cuenca-Cambronero M."/>
            <person name="Asole G."/>
            <person name="Calvet F."/>
            <person name="Ruiz-Romero M."/>
            <person name="Marangio P."/>
            <person name="Guigo R."/>
            <person name="Rago D."/>
            <person name="Mirbahai L."/>
            <person name="Eastwood N."/>
            <person name="Colbourne J.K."/>
            <person name="Zhou J."/>
            <person name="Mallon E."/>
            <person name="Orsini L."/>
        </authorList>
    </citation>
    <scope>NUCLEOTIDE SEQUENCE [LARGE SCALE GENOMIC DNA]</scope>
    <source>
        <strain evidence="1">LRV0_1</strain>
    </source>
</reference>
<keyword evidence="2" id="KW-1185">Reference proteome</keyword>
<organism evidence="1 2">
    <name type="scientific">Daphnia magna</name>
    <dbReference type="NCBI Taxonomy" id="35525"/>
    <lineage>
        <taxon>Eukaryota</taxon>
        <taxon>Metazoa</taxon>
        <taxon>Ecdysozoa</taxon>
        <taxon>Arthropoda</taxon>
        <taxon>Crustacea</taxon>
        <taxon>Branchiopoda</taxon>
        <taxon>Diplostraca</taxon>
        <taxon>Cladocera</taxon>
        <taxon>Anomopoda</taxon>
        <taxon>Daphniidae</taxon>
        <taxon>Daphnia</taxon>
    </lineage>
</organism>